<feature type="transmembrane region" description="Helical" evidence="1">
    <location>
        <begin position="147"/>
        <end position="166"/>
    </location>
</feature>
<protein>
    <submittedName>
        <fullName evidence="2">ABC transporter permease</fullName>
    </submittedName>
</protein>
<accession>A0ABY5VJU5</accession>
<reference evidence="2" key="1">
    <citation type="journal article" date="2022" name="Cell">
        <title>Design, construction, and in vivo augmentation of a complex gut microbiome.</title>
        <authorList>
            <person name="Cheng A.G."/>
            <person name="Ho P.Y."/>
            <person name="Aranda-Diaz A."/>
            <person name="Jain S."/>
            <person name="Yu F.B."/>
            <person name="Meng X."/>
            <person name="Wang M."/>
            <person name="Iakiviak M."/>
            <person name="Nagashima K."/>
            <person name="Zhao A."/>
            <person name="Murugkar P."/>
            <person name="Patil A."/>
            <person name="Atabakhsh K."/>
            <person name="Weakley A."/>
            <person name="Yan J."/>
            <person name="Brumbaugh A.R."/>
            <person name="Higginbottom S."/>
            <person name="Dimas A."/>
            <person name="Shiver A.L."/>
            <person name="Deutschbauer A."/>
            <person name="Neff N."/>
            <person name="Sonnenburg J.L."/>
            <person name="Huang K.C."/>
            <person name="Fischbach M.A."/>
        </authorList>
    </citation>
    <scope>NUCLEOTIDE SEQUENCE</scope>
    <source>
        <strain evidence="2">DSM 19829</strain>
    </source>
</reference>
<keyword evidence="1" id="KW-1133">Transmembrane helix</keyword>
<evidence type="ECO:0000256" key="1">
    <source>
        <dbReference type="SAM" id="Phobius"/>
    </source>
</evidence>
<evidence type="ECO:0000313" key="2">
    <source>
        <dbReference type="EMBL" id="UWP60577.1"/>
    </source>
</evidence>
<feature type="transmembrane region" description="Helical" evidence="1">
    <location>
        <begin position="20"/>
        <end position="37"/>
    </location>
</feature>
<dbReference type="Proteomes" id="UP001060164">
    <property type="component" value="Chromosome"/>
</dbReference>
<organism evidence="2 3">
    <name type="scientific">Ruminococcus gauvreauii</name>
    <dbReference type="NCBI Taxonomy" id="438033"/>
    <lineage>
        <taxon>Bacteria</taxon>
        <taxon>Bacillati</taxon>
        <taxon>Bacillota</taxon>
        <taxon>Clostridia</taxon>
        <taxon>Eubacteriales</taxon>
        <taxon>Oscillospiraceae</taxon>
        <taxon>Ruminococcus</taxon>
    </lineage>
</organism>
<keyword evidence="1" id="KW-0472">Membrane</keyword>
<name>A0ABY5VJU5_9FIRM</name>
<keyword evidence="1" id="KW-0812">Transmembrane</keyword>
<keyword evidence="3" id="KW-1185">Reference proteome</keyword>
<evidence type="ECO:0000313" key="3">
    <source>
        <dbReference type="Proteomes" id="UP001060164"/>
    </source>
</evidence>
<proteinExistence type="predicted"/>
<feature type="transmembrane region" description="Helical" evidence="1">
    <location>
        <begin position="57"/>
        <end position="76"/>
    </location>
</feature>
<feature type="transmembrane region" description="Helical" evidence="1">
    <location>
        <begin position="201"/>
        <end position="221"/>
    </location>
</feature>
<sequence length="233" mass="25893">MMHLVKLEFQKYQLHRKWPGVILAHIILVGMSVAMYYGSAVEQEPFDWEMAIVMTDALVRGTFLVYSSVIMAQLVVEEYRSGTINQLFCYPIERWRLMFAKLLIVFVFTVVNVVIGNALNVTAVAVLDSLTNAVTGDFSALLMTQYGIYYLAGLLATAFLSLLPYVVCMRRKSTSSTIVAGVVLTIFLISSAGGSMTQATYFFRSLTLGAVALIIVLITLVRTVRYIGENDVL</sequence>
<dbReference type="RefSeq" id="WP_028530499.1">
    <property type="nucleotide sequence ID" value="NZ_CABLBR010000002.1"/>
</dbReference>
<dbReference type="EMBL" id="CP102290">
    <property type="protein sequence ID" value="UWP60577.1"/>
    <property type="molecule type" value="Genomic_DNA"/>
</dbReference>
<gene>
    <name evidence="2" type="ORF">NQ502_05990</name>
</gene>
<dbReference type="Pfam" id="PF12730">
    <property type="entry name" value="ABC2_membrane_4"/>
    <property type="match status" value="1"/>
</dbReference>
<feature type="transmembrane region" description="Helical" evidence="1">
    <location>
        <begin position="97"/>
        <end position="127"/>
    </location>
</feature>
<feature type="transmembrane region" description="Helical" evidence="1">
    <location>
        <begin position="178"/>
        <end position="195"/>
    </location>
</feature>